<dbReference type="Pfam" id="PF07494">
    <property type="entry name" value="Reg_prop"/>
    <property type="match status" value="1"/>
</dbReference>
<accession>K1RCE2</accession>
<dbReference type="Gene3D" id="2.130.10.10">
    <property type="entry name" value="YVTN repeat-like/Quinoprotein amine dehydrogenase"/>
    <property type="match status" value="1"/>
</dbReference>
<feature type="domain" description="Two component regulator three Y" evidence="1">
    <location>
        <begin position="115"/>
        <end position="165"/>
    </location>
</feature>
<gene>
    <name evidence="2" type="ORF">LEA_21178</name>
</gene>
<evidence type="ECO:0000259" key="1">
    <source>
        <dbReference type="Pfam" id="PF07495"/>
    </source>
</evidence>
<feature type="non-terminal residue" evidence="2">
    <location>
        <position position="174"/>
    </location>
</feature>
<dbReference type="Gene3D" id="2.60.40.10">
    <property type="entry name" value="Immunoglobulins"/>
    <property type="match status" value="1"/>
</dbReference>
<dbReference type="InterPro" id="IPR013783">
    <property type="entry name" value="Ig-like_fold"/>
</dbReference>
<protein>
    <submittedName>
        <fullName evidence="2">Transcriptional regulator</fullName>
    </submittedName>
</protein>
<dbReference type="InterPro" id="IPR011110">
    <property type="entry name" value="Reg_prop"/>
</dbReference>
<organism evidence="2">
    <name type="scientific">human gut metagenome</name>
    <dbReference type="NCBI Taxonomy" id="408170"/>
    <lineage>
        <taxon>unclassified sequences</taxon>
        <taxon>metagenomes</taxon>
        <taxon>organismal metagenomes</taxon>
    </lineage>
</organism>
<dbReference type="AlphaFoldDB" id="K1RCE2"/>
<name>K1RCE2_9ZZZZ</name>
<dbReference type="SUPFAM" id="SSF63829">
    <property type="entry name" value="Calcium-dependent phosphotriesterase"/>
    <property type="match status" value="1"/>
</dbReference>
<proteinExistence type="predicted"/>
<dbReference type="EMBL" id="AJWY01014568">
    <property type="protein sequence ID" value="EKC43383.1"/>
    <property type="molecule type" value="Genomic_DNA"/>
</dbReference>
<comment type="caution">
    <text evidence="2">The sequence shown here is derived from an EMBL/GenBank/DDBJ whole genome shotgun (WGS) entry which is preliminary data.</text>
</comment>
<dbReference type="InterPro" id="IPR015943">
    <property type="entry name" value="WD40/YVTN_repeat-like_dom_sf"/>
</dbReference>
<dbReference type="InterPro" id="IPR011123">
    <property type="entry name" value="Y_Y_Y"/>
</dbReference>
<reference evidence="2" key="1">
    <citation type="journal article" date="2013" name="Environ. Microbiol.">
        <title>Microbiota from the distal guts of lean and obese adolescents exhibit partial functional redundancy besides clear differences in community structure.</title>
        <authorList>
            <person name="Ferrer M."/>
            <person name="Ruiz A."/>
            <person name="Lanza F."/>
            <person name="Haange S.B."/>
            <person name="Oberbach A."/>
            <person name="Till H."/>
            <person name="Bargiela R."/>
            <person name="Campoy C."/>
            <person name="Segura M.T."/>
            <person name="Richter M."/>
            <person name="von Bergen M."/>
            <person name="Seifert J."/>
            <person name="Suarez A."/>
        </authorList>
    </citation>
    <scope>NUCLEOTIDE SEQUENCE</scope>
</reference>
<sequence>MAIVEDNQGWLWVGCNDGLLRIKKEGEEYDAFTFNDGVPGPTFTNGAAYKDDKGILWFGNTKGLIYVDPKRVDEVRGKARPIVFTDILANGVSFTGSSLKYNQNNLTFCFTDFAYGLPSALLYEYQLEGVDKDWKLLAAQNEVSYYGLPSGTYTFRVRLPGNEHSEATCQVTVL</sequence>
<evidence type="ECO:0000313" key="2">
    <source>
        <dbReference type="EMBL" id="EKC43383.1"/>
    </source>
</evidence>
<dbReference type="Pfam" id="PF07495">
    <property type="entry name" value="Y_Y_Y"/>
    <property type="match status" value="1"/>
</dbReference>